<evidence type="ECO:0000313" key="3">
    <source>
        <dbReference type="Proteomes" id="UP000324241"/>
    </source>
</evidence>
<dbReference type="RefSeq" id="XP_033430450.1">
    <property type="nucleotide sequence ID" value="XM_033568455.1"/>
</dbReference>
<sequence length="215" mass="24972">MPSIFTLFSSLPTEIRLNIWHLSVLDDRVIYVSCDRHVHPNSGKRYVHCFRASLINPAQLQVNHEARNVAKRLYLPLFRTEYAPHRCIYLSPEYDIVRLDESLLAYLDETEQATLCWLSIDVRDYKSFCSYTMRSLCGMKQLKEVVFVIFPLMSCQPHRLSNQLEIEHGDIVIMLKDALMEYARDSGGWTVPRVKVESYEGKILGVITINTEDVK</sequence>
<comment type="caution">
    <text evidence="2">The sequence shown here is derived from an EMBL/GenBank/DDBJ whole genome shotgun (WGS) entry which is preliminary data.</text>
</comment>
<gene>
    <name evidence="2" type="ORF">ATNIH1004_003782</name>
</gene>
<proteinExistence type="predicted"/>
<protein>
    <recommendedName>
        <fullName evidence="1">2EXR domain-containing protein</fullName>
    </recommendedName>
</protein>
<name>A0A5M9N279_9EURO</name>
<dbReference type="Proteomes" id="UP000324241">
    <property type="component" value="Unassembled WGS sequence"/>
</dbReference>
<dbReference type="Pfam" id="PF20150">
    <property type="entry name" value="2EXR"/>
    <property type="match status" value="1"/>
</dbReference>
<accession>A0A5M9N279</accession>
<dbReference type="EMBL" id="QUQM01000001">
    <property type="protein sequence ID" value="KAA8651089.1"/>
    <property type="molecule type" value="Genomic_DNA"/>
</dbReference>
<dbReference type="AlphaFoldDB" id="A0A5M9N279"/>
<dbReference type="GeneID" id="54326484"/>
<dbReference type="PANTHER" id="PTHR35910">
    <property type="entry name" value="2EXR DOMAIN-CONTAINING PROTEIN"/>
    <property type="match status" value="1"/>
</dbReference>
<organism evidence="2 3">
    <name type="scientific">Aspergillus tanneri</name>
    <dbReference type="NCBI Taxonomy" id="1220188"/>
    <lineage>
        <taxon>Eukaryota</taxon>
        <taxon>Fungi</taxon>
        <taxon>Dikarya</taxon>
        <taxon>Ascomycota</taxon>
        <taxon>Pezizomycotina</taxon>
        <taxon>Eurotiomycetes</taxon>
        <taxon>Eurotiomycetidae</taxon>
        <taxon>Eurotiales</taxon>
        <taxon>Aspergillaceae</taxon>
        <taxon>Aspergillus</taxon>
        <taxon>Aspergillus subgen. Circumdati</taxon>
    </lineage>
</organism>
<evidence type="ECO:0000313" key="2">
    <source>
        <dbReference type="EMBL" id="KAA8651089.1"/>
    </source>
</evidence>
<evidence type="ECO:0000259" key="1">
    <source>
        <dbReference type="Pfam" id="PF20150"/>
    </source>
</evidence>
<feature type="domain" description="2EXR" evidence="1">
    <location>
        <begin position="5"/>
        <end position="97"/>
    </location>
</feature>
<dbReference type="InterPro" id="IPR045518">
    <property type="entry name" value="2EXR"/>
</dbReference>
<dbReference type="OrthoDB" id="3473305at2759"/>
<dbReference type="PANTHER" id="PTHR35910:SF1">
    <property type="entry name" value="2EXR DOMAIN-CONTAINING PROTEIN"/>
    <property type="match status" value="1"/>
</dbReference>
<reference evidence="2 3" key="1">
    <citation type="submission" date="2019-08" db="EMBL/GenBank/DDBJ databases">
        <title>The genome sequence of a newly discovered highly antifungal drug resistant Aspergillus species, Aspergillus tanneri NIH 1004.</title>
        <authorList>
            <person name="Mounaud S."/>
            <person name="Singh I."/>
            <person name="Joardar V."/>
            <person name="Pakala S."/>
            <person name="Pakala S."/>
            <person name="Venepally P."/>
            <person name="Chung J.K."/>
            <person name="Losada L."/>
            <person name="Nierman W.C."/>
        </authorList>
    </citation>
    <scope>NUCLEOTIDE SEQUENCE [LARGE SCALE GENOMIC DNA]</scope>
    <source>
        <strain evidence="2 3">NIH1004</strain>
    </source>
</reference>